<evidence type="ECO:0000313" key="2">
    <source>
        <dbReference type="Proteomes" id="UP001295794"/>
    </source>
</evidence>
<evidence type="ECO:0000313" key="1">
    <source>
        <dbReference type="EMBL" id="CAK5278325.1"/>
    </source>
</evidence>
<accession>A0AAD2HMW1</accession>
<comment type="caution">
    <text evidence="1">The sequence shown here is derived from an EMBL/GenBank/DDBJ whole genome shotgun (WGS) entry which is preliminary data.</text>
</comment>
<gene>
    <name evidence="1" type="ORF">MYCIT1_LOCUS27608</name>
</gene>
<protein>
    <submittedName>
        <fullName evidence="1">Uncharacterized protein</fullName>
    </submittedName>
</protein>
<sequence length="104" mass="11426">PRGAYVEAADIKHTAISSSDVRRRLDLPIPSFFGCSANSASPLLRNADRPTWCPKQHDRAVNPELLKHRFDGARHRNAGDRDQVVPAAVADALNSAHRHQRGIG</sequence>
<proteinExistence type="predicted"/>
<feature type="non-terminal residue" evidence="1">
    <location>
        <position position="104"/>
    </location>
</feature>
<organism evidence="1 2">
    <name type="scientific">Mycena citricolor</name>
    <dbReference type="NCBI Taxonomy" id="2018698"/>
    <lineage>
        <taxon>Eukaryota</taxon>
        <taxon>Fungi</taxon>
        <taxon>Dikarya</taxon>
        <taxon>Basidiomycota</taxon>
        <taxon>Agaricomycotina</taxon>
        <taxon>Agaricomycetes</taxon>
        <taxon>Agaricomycetidae</taxon>
        <taxon>Agaricales</taxon>
        <taxon>Marasmiineae</taxon>
        <taxon>Mycenaceae</taxon>
        <taxon>Mycena</taxon>
    </lineage>
</organism>
<dbReference type="Proteomes" id="UP001295794">
    <property type="component" value="Unassembled WGS sequence"/>
</dbReference>
<dbReference type="EMBL" id="CAVNYO010000421">
    <property type="protein sequence ID" value="CAK5278325.1"/>
    <property type="molecule type" value="Genomic_DNA"/>
</dbReference>
<keyword evidence="2" id="KW-1185">Reference proteome</keyword>
<reference evidence="1" key="1">
    <citation type="submission" date="2023-11" db="EMBL/GenBank/DDBJ databases">
        <authorList>
            <person name="De Vega J J."/>
            <person name="De Vega J J."/>
        </authorList>
    </citation>
    <scope>NUCLEOTIDE SEQUENCE</scope>
</reference>
<name>A0AAD2HMW1_9AGAR</name>
<dbReference type="AlphaFoldDB" id="A0AAD2HMW1"/>